<dbReference type="Pfam" id="PF20257">
    <property type="entry name" value="SAM_HAT_C"/>
    <property type="match status" value="1"/>
</dbReference>
<dbReference type="InterPro" id="IPR001119">
    <property type="entry name" value="SLH_dom"/>
</dbReference>
<dbReference type="InterPro" id="IPR029021">
    <property type="entry name" value="Prot-tyrosine_phosphatase-like"/>
</dbReference>
<dbReference type="Pfam" id="PF00395">
    <property type="entry name" value="SLH"/>
    <property type="match status" value="3"/>
</dbReference>
<reference evidence="6" key="2">
    <citation type="submission" date="2015-04" db="EMBL/GenBank/DDBJ databases">
        <title>A butyrogenic pathway from the amino acid lysine in a human gut commensal.</title>
        <authorList>
            <person name="de Vos W.M."/>
            <person name="Bui N.T.P."/>
            <person name="Plugge C.M."/>
            <person name="Ritari J."/>
        </authorList>
    </citation>
    <scope>NUCLEOTIDE SEQUENCE [LARGE SCALE GENOMIC DNA]</scope>
    <source>
        <strain evidence="6">AF211</strain>
    </source>
</reference>
<feature type="domain" description="SLH" evidence="4">
    <location>
        <begin position="624"/>
        <end position="687"/>
    </location>
</feature>
<name>A0A0S2W7R1_9FIRM</name>
<feature type="domain" description="SLH" evidence="4">
    <location>
        <begin position="564"/>
        <end position="623"/>
    </location>
</feature>
<gene>
    <name evidence="5" type="ORF">IB211_02952c</name>
</gene>
<evidence type="ECO:0000313" key="6">
    <source>
        <dbReference type="Proteomes" id="UP000064844"/>
    </source>
</evidence>
<dbReference type="GO" id="GO:0008236">
    <property type="term" value="F:serine-type peptidase activity"/>
    <property type="evidence" value="ECO:0007669"/>
    <property type="project" value="InterPro"/>
</dbReference>
<dbReference type="PANTHER" id="PTHR11575:SF24">
    <property type="entry name" value="5'-NUCLEOTIDASE"/>
    <property type="match status" value="1"/>
</dbReference>
<dbReference type="InterPro" id="IPR046470">
    <property type="entry name" value="SAM_HAT_C"/>
</dbReference>
<dbReference type="eggNOG" id="COG1073">
    <property type="taxonomic scope" value="Bacteria"/>
</dbReference>
<keyword evidence="2" id="KW-0677">Repeat</keyword>
<dbReference type="PATRIC" id="fig|1297617.4.peg.3032"/>
<dbReference type="SUPFAM" id="SSF101852">
    <property type="entry name" value="Bacterial fluorinating enzyme, C-terminal domain"/>
    <property type="match status" value="1"/>
</dbReference>
<keyword evidence="5" id="KW-0378">Hydrolase</keyword>
<dbReference type="Gene3D" id="3.90.190.10">
    <property type="entry name" value="Protein tyrosine phosphatase superfamily"/>
    <property type="match status" value="1"/>
</dbReference>
<dbReference type="GO" id="GO:0008253">
    <property type="term" value="F:5'-nucleotidase activity"/>
    <property type="evidence" value="ECO:0007669"/>
    <property type="project" value="UniProtKB-EC"/>
</dbReference>
<keyword evidence="6" id="KW-1185">Reference proteome</keyword>
<dbReference type="InterPro" id="IPR029052">
    <property type="entry name" value="Metallo-depent_PP-like"/>
</dbReference>
<sequence>MKKKMLSLFLVFAMVITMAAPALAAEESEGGKIVILHTNDVHCGIDQAKNEEGEVTNIGYAGVAAYKTAMETEYGAGNVTLVDAGDAIQGGPIGTLSKGAYIVDIMNEVGYDLAIPGNHEFDYGMENFLSLAKEKAEYEYLCANFTDLEGNPVLEGYKVLTYGDVKVGYVGIDTPESFTKSTPTYFQDAEGNYIYSFCQGNEGADLYDAVQKAVDAARAEGADYVVALGHLGIDEQSSPWTSTEVIANTTGIDVLIDGHSHSTFEKTEKNKDGEDVVVAQTGTKLENLGKVVIDTATGEITSELVAAKDCAAEDEATAAFVKGINDEFAEVLKKVVAKTDVELTTKDPVTGERAVRSAETNLGDLCADAYRVMLDADVAFVNGGGVRADIPAGDITYEQIINVHPFGNEACVVETTGQDILDALEMGARVTPEENGGFLQVSGLTYTIDTSIPSSVVLNDEKEFVKVEGERRVKDVLVNGAPIDPEKTYTLASHNYMLKSGGDGFVMFKDDPLLKDCVMIDNQVLINYIVDELGGVVSEDYADPAGQGRIKVTGTPAETPEEPETADWADVDADAWYAEAVHYVIENGIMGSTSTEAKVFTPNGMVTRATVFQTLYNAQGKPEVGETTFADVEGKWYASAAAWAEEVGLAVVPTDGGFYGERAITRAEIATIFARYAELEGKIVTDGDLSAYTDVADVADWAADGMRVAVGSGIIGGKPGNLLDPNGTAVRTELATILMNYAKLSSGYSETYVEIEVPETDGIPAHTIPGVLTVPDEGAYAAVVMLHGTGSNKDEAGNGYATAAPLMALQGLATLRIDFMGNGDSTASYSDYCYTSANIDAKAAADYLTAELKLDNLAVMGWSQGGTNALLAAAAYPDTFKAVITWAGAMRLSGANFFEDYDAAYETAKKEGSVELTFDWRDPLPLGLRWFEESLSTDKAAEVAKITGPILAINGLADTTVTPDNADQIVAASKNENSRTYFIENCDHTFNVFSGDDTALTDAIYAGIGFLENTFNGGIGAGVTSVSKYGNVTTNIPAYQFAGAGFELGDILNVTVGDTTVQAPYGDAYSNVDNGNVVILADGDGYVTVAINMGNFSGTYGAEVGSYLEFTMAEKAGYLEEYEIRNIDSLRTNERDDYASDEVFANFRPVVMGDIPAGILYRSSSPVNPELGRNSYADKLAEAAEIKTVLNLADSLEVLEAYEGYAGTYYATLNVAPLDMGVDFAAEEFNAKLKTGLVYLIDNEGPYLIHCNEGKDRAGFVAALLEALGGAEAEEIVEDYMLSYENYYHVEHHSDRWYGIANSNIIKTLCTLTGTETEEEMKQADLRQAAETYLMGTVGLTAEQVAAVRTAITTPVTAEAAA</sequence>
<dbReference type="SUPFAM" id="SSF53474">
    <property type="entry name" value="alpha/beta-Hydrolases"/>
    <property type="match status" value="1"/>
</dbReference>
<dbReference type="Gene3D" id="2.40.30.90">
    <property type="entry name" value="Bacterial fluorinating enzyme like"/>
    <property type="match status" value="1"/>
</dbReference>
<dbReference type="PROSITE" id="PS51272">
    <property type="entry name" value="SLH"/>
    <property type="match status" value="3"/>
</dbReference>
<feature type="signal peptide" evidence="3">
    <location>
        <begin position="1"/>
        <end position="24"/>
    </location>
</feature>
<dbReference type="Gene3D" id="3.40.50.1820">
    <property type="entry name" value="alpha/beta hydrolase"/>
    <property type="match status" value="1"/>
</dbReference>
<dbReference type="Gene3D" id="3.60.21.10">
    <property type="match status" value="1"/>
</dbReference>
<dbReference type="Pfam" id="PF00149">
    <property type="entry name" value="Metallophos"/>
    <property type="match status" value="1"/>
</dbReference>
<dbReference type="InterPro" id="IPR004843">
    <property type="entry name" value="Calcineurin-like_PHP"/>
</dbReference>
<dbReference type="eggNOG" id="COG1912">
    <property type="taxonomic scope" value="Bacteria"/>
</dbReference>
<dbReference type="PANTHER" id="PTHR11575">
    <property type="entry name" value="5'-NUCLEOTIDASE-RELATED"/>
    <property type="match status" value="1"/>
</dbReference>
<dbReference type="PRINTS" id="PR01607">
    <property type="entry name" value="APYRASEFAMLY"/>
</dbReference>
<dbReference type="Pfam" id="PF13350">
    <property type="entry name" value="Y_phosphatase3"/>
    <property type="match status" value="1"/>
</dbReference>
<accession>A0A0S2W7R1</accession>
<dbReference type="KEGG" id="ibu:IB211_02952c"/>
<organism evidence="5 6">
    <name type="scientific">Intestinimonas butyriciproducens</name>
    <dbReference type="NCBI Taxonomy" id="1297617"/>
    <lineage>
        <taxon>Bacteria</taxon>
        <taxon>Bacillati</taxon>
        <taxon>Bacillota</taxon>
        <taxon>Clostridia</taxon>
        <taxon>Eubacteriales</taxon>
        <taxon>Intestinimonas</taxon>
    </lineage>
</organism>
<dbReference type="EC" id="3.1.3.5" evidence="5"/>
<dbReference type="GO" id="GO:0004721">
    <property type="term" value="F:phosphoprotein phosphatase activity"/>
    <property type="evidence" value="ECO:0007669"/>
    <property type="project" value="InterPro"/>
</dbReference>
<dbReference type="SUPFAM" id="SSF56300">
    <property type="entry name" value="Metallo-dependent phosphatases"/>
    <property type="match status" value="1"/>
</dbReference>
<dbReference type="SUPFAM" id="SSF52799">
    <property type="entry name" value="(Phosphotyrosine protein) phosphatases II"/>
    <property type="match status" value="1"/>
</dbReference>
<dbReference type="STRING" id="1297617.IB211_02952c"/>
<dbReference type="Pfam" id="PF00326">
    <property type="entry name" value="Peptidase_S9"/>
    <property type="match status" value="1"/>
</dbReference>
<dbReference type="InterPro" id="IPR029058">
    <property type="entry name" value="AB_hydrolase_fold"/>
</dbReference>
<feature type="chain" id="PRO_5006606397" evidence="3">
    <location>
        <begin position="25"/>
        <end position="1362"/>
    </location>
</feature>
<dbReference type="GO" id="GO:0009166">
    <property type="term" value="P:nucleotide catabolic process"/>
    <property type="evidence" value="ECO:0007669"/>
    <property type="project" value="InterPro"/>
</dbReference>
<dbReference type="InterPro" id="IPR008334">
    <property type="entry name" value="5'-Nucleotdase_C"/>
</dbReference>
<dbReference type="EMBL" id="CP011307">
    <property type="protein sequence ID" value="ALP95343.1"/>
    <property type="molecule type" value="Genomic_DNA"/>
</dbReference>
<evidence type="ECO:0000259" key="4">
    <source>
        <dbReference type="PROSITE" id="PS51272"/>
    </source>
</evidence>
<dbReference type="Proteomes" id="UP000064844">
    <property type="component" value="Chromosome"/>
</dbReference>
<evidence type="ECO:0000256" key="2">
    <source>
        <dbReference type="ARBA" id="ARBA00022737"/>
    </source>
</evidence>
<evidence type="ECO:0000256" key="1">
    <source>
        <dbReference type="ARBA" id="ARBA00022729"/>
    </source>
</evidence>
<dbReference type="eggNOG" id="COG0737">
    <property type="taxonomic scope" value="Bacteria"/>
</dbReference>
<evidence type="ECO:0000256" key="3">
    <source>
        <dbReference type="SAM" id="SignalP"/>
    </source>
</evidence>
<keyword evidence="1 3" id="KW-0732">Signal</keyword>
<dbReference type="Pfam" id="PF02872">
    <property type="entry name" value="5_nucleotid_C"/>
    <property type="match status" value="1"/>
</dbReference>
<dbReference type="RefSeq" id="WP_082636117.1">
    <property type="nucleotide sequence ID" value="NZ_CP011307.1"/>
</dbReference>
<dbReference type="Gene3D" id="3.90.780.10">
    <property type="entry name" value="5'-Nucleotidase, C-terminal domain"/>
    <property type="match status" value="1"/>
</dbReference>
<dbReference type="InterPro" id="IPR026893">
    <property type="entry name" value="Tyr/Ser_Pase_IphP-type"/>
</dbReference>
<dbReference type="SUPFAM" id="SSF55816">
    <property type="entry name" value="5'-nucleotidase (syn. UDP-sugar hydrolase), C-terminal domain"/>
    <property type="match status" value="1"/>
</dbReference>
<dbReference type="CDD" id="cd00845">
    <property type="entry name" value="MPP_UshA_N_like"/>
    <property type="match status" value="1"/>
</dbReference>
<dbReference type="eggNOG" id="COG2365">
    <property type="taxonomic scope" value="Bacteria"/>
</dbReference>
<evidence type="ECO:0000313" key="5">
    <source>
        <dbReference type="EMBL" id="ALP95343.1"/>
    </source>
</evidence>
<dbReference type="InterPro" id="IPR006179">
    <property type="entry name" value="5_nucleotidase/apyrase"/>
</dbReference>
<proteinExistence type="predicted"/>
<dbReference type="InterPro" id="IPR023227">
    <property type="entry name" value="SAM_OH_AdoTrfase_C_sf"/>
</dbReference>
<feature type="domain" description="SLH" evidence="4">
    <location>
        <begin position="689"/>
        <end position="752"/>
    </location>
</feature>
<dbReference type="GO" id="GO:0006508">
    <property type="term" value="P:proteolysis"/>
    <property type="evidence" value="ECO:0007669"/>
    <property type="project" value="InterPro"/>
</dbReference>
<reference evidence="5 6" key="1">
    <citation type="journal article" date="2015" name="Nat. Commun.">
        <title>Production of butyrate from lysine and the Amadori product fructoselysine by a human gut commensal.</title>
        <authorList>
            <person name="Bui T.P."/>
            <person name="Ritari J."/>
            <person name="Boeren S."/>
            <person name="de Waard P."/>
            <person name="Plugge C.M."/>
            <person name="de Vos W.M."/>
        </authorList>
    </citation>
    <scope>NUCLEOTIDE SEQUENCE [LARGE SCALE GENOMIC DNA]</scope>
    <source>
        <strain evidence="5 6">AF211</strain>
    </source>
</reference>
<dbReference type="InterPro" id="IPR001375">
    <property type="entry name" value="Peptidase_S9_cat"/>
</dbReference>
<protein>
    <submittedName>
        <fullName evidence="5">5'-nucleotidase</fullName>
        <ecNumber evidence="5">3.1.3.5</ecNumber>
    </submittedName>
</protein>
<dbReference type="InterPro" id="IPR036907">
    <property type="entry name" value="5'-Nucleotdase_C_sf"/>
</dbReference>